<dbReference type="CDD" id="cd07035">
    <property type="entry name" value="TPP_PYR_POX_like"/>
    <property type="match status" value="1"/>
</dbReference>
<dbReference type="GO" id="GO:0050660">
    <property type="term" value="F:flavin adenine dinucleotide binding"/>
    <property type="evidence" value="ECO:0007669"/>
    <property type="project" value="TreeGrafter"/>
</dbReference>
<evidence type="ECO:0000259" key="8">
    <source>
        <dbReference type="Pfam" id="PF02776"/>
    </source>
</evidence>
<sequence>MANDKTVAEHIVDFLERREITHVFGLCGHTNIAVLAALAGSPIAFVNVRHEQIASHAADAYARVQGRASVVLSHLSPGLTNCATGVANAALDCIPMVVIAGDIPTHYYGKHPHQEVNLHADAQQYEIYRPFVKRAWRVDRAELMAEILEKAFHLAESGQPGPVLVNVPMDIFSEVIPSDSFERIAGNTRALVKPSLDDETARAIVRKLAEAEKPVIYGGGGILLAKASEELRDFVDQMQIPVAHSLMGKGLLRDDHPLVLGMTGFWGTSLTNNACLEADVVFAIGTRFKEADCSSWYPGYTFNIGGKGDKTKVIHIDIEPQEIGRNYPTEIGAVADAKAALRVLIRVAKEMYPDGFQRPEMVGKIAAFRVAFKESNRELATSSAFPMMPERILADTRAALPEDAIITTDVGWNKNGVGQQFDILTPGSILTPGGFATMGFGPPGAIGAKLAAPDRVVLSLVGDGGFGQNPAMLATAVELDLAIIWLVMNNNAFGTIAGLQKAHYGLTYGTTFAGSVEAPTNGPGYAEIARAYGAEGLRISSADALLPALKAAIASGRPTVLDVPMINNPTPTTGHWNILDIYSPGKDVSHVAT</sequence>
<dbReference type="Pfam" id="PF00205">
    <property type="entry name" value="TPP_enzyme_M"/>
    <property type="match status" value="1"/>
</dbReference>
<dbReference type="GO" id="GO:0009097">
    <property type="term" value="P:isoleucine biosynthetic process"/>
    <property type="evidence" value="ECO:0007669"/>
    <property type="project" value="TreeGrafter"/>
</dbReference>
<dbReference type="GO" id="GO:0030976">
    <property type="term" value="F:thiamine pyrophosphate binding"/>
    <property type="evidence" value="ECO:0007669"/>
    <property type="project" value="InterPro"/>
</dbReference>
<name>A0A1G8SN51_9RHOB</name>
<feature type="domain" description="Thiamine pyrophosphate enzyme central" evidence="6">
    <location>
        <begin position="203"/>
        <end position="344"/>
    </location>
</feature>
<dbReference type="Gene3D" id="3.40.50.970">
    <property type="match status" value="2"/>
</dbReference>
<dbReference type="AlphaFoldDB" id="A0A1G8SN51"/>
<evidence type="ECO:0000256" key="3">
    <source>
        <dbReference type="ARBA" id="ARBA00022679"/>
    </source>
</evidence>
<dbReference type="InterPro" id="IPR012000">
    <property type="entry name" value="Thiamin_PyroP_enz_cen_dom"/>
</dbReference>
<dbReference type="InterPro" id="IPR011766">
    <property type="entry name" value="TPP_enzyme_TPP-bd"/>
</dbReference>
<evidence type="ECO:0000259" key="6">
    <source>
        <dbReference type="Pfam" id="PF00205"/>
    </source>
</evidence>
<dbReference type="SUPFAM" id="SSF52467">
    <property type="entry name" value="DHS-like NAD/FAD-binding domain"/>
    <property type="match status" value="1"/>
</dbReference>
<evidence type="ECO:0000256" key="5">
    <source>
        <dbReference type="RuleBase" id="RU362132"/>
    </source>
</evidence>
<dbReference type="OrthoDB" id="4494979at2"/>
<accession>A0A1G8SN51</accession>
<comment type="cofactor">
    <cofactor evidence="1">
        <name>thiamine diphosphate</name>
        <dbReference type="ChEBI" id="CHEBI:58937"/>
    </cofactor>
</comment>
<feature type="domain" description="Thiamine pyrophosphate enzyme N-terminal TPP-binding" evidence="8">
    <location>
        <begin position="6"/>
        <end position="117"/>
    </location>
</feature>
<dbReference type="RefSeq" id="WP_093154098.1">
    <property type="nucleotide sequence ID" value="NZ_FNEK01000015.1"/>
</dbReference>
<dbReference type="GO" id="GO:0003984">
    <property type="term" value="F:acetolactate synthase activity"/>
    <property type="evidence" value="ECO:0007669"/>
    <property type="project" value="TreeGrafter"/>
</dbReference>
<protein>
    <submittedName>
        <fullName evidence="9">Acetolactate synthase-1/2/3 large subunit</fullName>
    </submittedName>
</protein>
<dbReference type="FunFam" id="3.40.50.970:FF:000007">
    <property type="entry name" value="Acetolactate synthase"/>
    <property type="match status" value="1"/>
</dbReference>
<dbReference type="InterPro" id="IPR029061">
    <property type="entry name" value="THDP-binding"/>
</dbReference>
<dbReference type="SUPFAM" id="SSF52518">
    <property type="entry name" value="Thiamin diphosphate-binding fold (THDP-binding)"/>
    <property type="match status" value="2"/>
</dbReference>
<evidence type="ECO:0000256" key="2">
    <source>
        <dbReference type="ARBA" id="ARBA00007812"/>
    </source>
</evidence>
<dbReference type="PROSITE" id="PS00187">
    <property type="entry name" value="TPP_ENZYMES"/>
    <property type="match status" value="1"/>
</dbReference>
<dbReference type="Gene3D" id="3.40.50.1220">
    <property type="entry name" value="TPP-binding domain"/>
    <property type="match status" value="1"/>
</dbReference>
<feature type="domain" description="Thiamine pyrophosphate enzyme TPP-binding" evidence="7">
    <location>
        <begin position="409"/>
        <end position="563"/>
    </location>
</feature>
<gene>
    <name evidence="9" type="ORF">SAMN04488026_101545</name>
</gene>
<keyword evidence="3" id="KW-0808">Transferase</keyword>
<comment type="similarity">
    <text evidence="2 5">Belongs to the TPP enzyme family.</text>
</comment>
<dbReference type="InterPro" id="IPR012001">
    <property type="entry name" value="Thiamin_PyroP_enz_TPP-bd_dom"/>
</dbReference>
<dbReference type="InterPro" id="IPR045229">
    <property type="entry name" value="TPP_enz"/>
</dbReference>
<evidence type="ECO:0000256" key="4">
    <source>
        <dbReference type="ARBA" id="ARBA00023052"/>
    </source>
</evidence>
<evidence type="ECO:0000313" key="10">
    <source>
        <dbReference type="Proteomes" id="UP000199382"/>
    </source>
</evidence>
<reference evidence="9 10" key="1">
    <citation type="submission" date="2016-10" db="EMBL/GenBank/DDBJ databases">
        <authorList>
            <person name="de Groot N.N."/>
        </authorList>
    </citation>
    <scope>NUCLEOTIDE SEQUENCE [LARGE SCALE GENOMIC DNA]</scope>
    <source>
        <strain evidence="9 10">DSM 25294</strain>
    </source>
</reference>
<dbReference type="InterPro" id="IPR000399">
    <property type="entry name" value="TPP-bd_CS"/>
</dbReference>
<dbReference type="GO" id="GO:0005948">
    <property type="term" value="C:acetolactate synthase complex"/>
    <property type="evidence" value="ECO:0007669"/>
    <property type="project" value="TreeGrafter"/>
</dbReference>
<dbReference type="PANTHER" id="PTHR18968">
    <property type="entry name" value="THIAMINE PYROPHOSPHATE ENZYMES"/>
    <property type="match status" value="1"/>
</dbReference>
<evidence type="ECO:0000256" key="1">
    <source>
        <dbReference type="ARBA" id="ARBA00001964"/>
    </source>
</evidence>
<evidence type="ECO:0000259" key="7">
    <source>
        <dbReference type="Pfam" id="PF02775"/>
    </source>
</evidence>
<dbReference type="GO" id="GO:0009099">
    <property type="term" value="P:L-valine biosynthetic process"/>
    <property type="evidence" value="ECO:0007669"/>
    <property type="project" value="TreeGrafter"/>
</dbReference>
<dbReference type="Proteomes" id="UP000199382">
    <property type="component" value="Unassembled WGS sequence"/>
</dbReference>
<keyword evidence="4 5" id="KW-0786">Thiamine pyrophosphate</keyword>
<dbReference type="Pfam" id="PF02775">
    <property type="entry name" value="TPP_enzyme_C"/>
    <property type="match status" value="1"/>
</dbReference>
<evidence type="ECO:0000313" key="9">
    <source>
        <dbReference type="EMBL" id="SDJ30030.1"/>
    </source>
</evidence>
<dbReference type="PANTHER" id="PTHR18968:SF13">
    <property type="entry name" value="ACETOLACTATE SYNTHASE CATALYTIC SUBUNIT, MITOCHONDRIAL"/>
    <property type="match status" value="1"/>
</dbReference>
<proteinExistence type="inferred from homology"/>
<dbReference type="GO" id="GO:0000287">
    <property type="term" value="F:magnesium ion binding"/>
    <property type="evidence" value="ECO:0007669"/>
    <property type="project" value="InterPro"/>
</dbReference>
<dbReference type="CDD" id="cd00568">
    <property type="entry name" value="TPP_enzymes"/>
    <property type="match status" value="1"/>
</dbReference>
<dbReference type="InterPro" id="IPR029035">
    <property type="entry name" value="DHS-like_NAD/FAD-binding_dom"/>
</dbReference>
<dbReference type="STRING" id="571298.SAMN04488026_101545"/>
<dbReference type="Pfam" id="PF02776">
    <property type="entry name" value="TPP_enzyme_N"/>
    <property type="match status" value="1"/>
</dbReference>
<keyword evidence="10" id="KW-1185">Reference proteome</keyword>
<organism evidence="9 10">
    <name type="scientific">Aliiruegeria lutimaris</name>
    <dbReference type="NCBI Taxonomy" id="571298"/>
    <lineage>
        <taxon>Bacteria</taxon>
        <taxon>Pseudomonadati</taxon>
        <taxon>Pseudomonadota</taxon>
        <taxon>Alphaproteobacteria</taxon>
        <taxon>Rhodobacterales</taxon>
        <taxon>Roseobacteraceae</taxon>
        <taxon>Aliiruegeria</taxon>
    </lineage>
</organism>
<dbReference type="EMBL" id="FNEK01000015">
    <property type="protein sequence ID" value="SDJ30030.1"/>
    <property type="molecule type" value="Genomic_DNA"/>
</dbReference>